<evidence type="ECO:0000256" key="7">
    <source>
        <dbReference type="ARBA" id="ARBA00015188"/>
    </source>
</evidence>
<name>A0ABV7HNG2_9GAMM</name>
<accession>A0ABV7HNG2</accession>
<evidence type="ECO:0000256" key="3">
    <source>
        <dbReference type="ARBA" id="ARBA00004496"/>
    </source>
</evidence>
<evidence type="ECO:0000256" key="16">
    <source>
        <dbReference type="ARBA" id="ARBA00023306"/>
    </source>
</evidence>
<comment type="similarity">
    <text evidence="5 20">Belongs to the MurB family.</text>
</comment>
<dbReference type="PROSITE" id="PS51387">
    <property type="entry name" value="FAD_PCMH"/>
    <property type="match status" value="1"/>
</dbReference>
<dbReference type="PANTHER" id="PTHR21071">
    <property type="entry name" value="UDP-N-ACETYLENOLPYRUVOYLGLUCOSAMINE REDUCTASE"/>
    <property type="match status" value="1"/>
</dbReference>
<evidence type="ECO:0000256" key="9">
    <source>
        <dbReference type="ARBA" id="ARBA00022618"/>
    </source>
</evidence>
<comment type="catalytic activity">
    <reaction evidence="19 20">
        <text>UDP-N-acetyl-alpha-D-muramate + NADP(+) = UDP-N-acetyl-3-O-(1-carboxyvinyl)-alpha-D-glucosamine + NADPH + H(+)</text>
        <dbReference type="Rhea" id="RHEA:12248"/>
        <dbReference type="ChEBI" id="CHEBI:15378"/>
        <dbReference type="ChEBI" id="CHEBI:57783"/>
        <dbReference type="ChEBI" id="CHEBI:58349"/>
        <dbReference type="ChEBI" id="CHEBI:68483"/>
        <dbReference type="ChEBI" id="CHEBI:70757"/>
        <dbReference type="EC" id="1.3.1.98"/>
    </reaction>
</comment>
<evidence type="ECO:0000313" key="23">
    <source>
        <dbReference type="Proteomes" id="UP001595548"/>
    </source>
</evidence>
<keyword evidence="11 20" id="KW-0274">FAD</keyword>
<evidence type="ECO:0000259" key="21">
    <source>
        <dbReference type="PROSITE" id="PS51387"/>
    </source>
</evidence>
<feature type="active site" evidence="20">
    <location>
        <position position="343"/>
    </location>
</feature>
<feature type="active site" description="Proton donor" evidence="20">
    <location>
        <position position="247"/>
    </location>
</feature>
<evidence type="ECO:0000256" key="12">
    <source>
        <dbReference type="ARBA" id="ARBA00022857"/>
    </source>
</evidence>
<keyword evidence="16 20" id="KW-0131">Cell cycle</keyword>
<feature type="domain" description="FAD-binding PCMH-type" evidence="21">
    <location>
        <begin position="17"/>
        <end position="189"/>
    </location>
</feature>
<evidence type="ECO:0000256" key="20">
    <source>
        <dbReference type="HAMAP-Rule" id="MF_00037"/>
    </source>
</evidence>
<dbReference type="Gene3D" id="3.30.465.10">
    <property type="match status" value="1"/>
</dbReference>
<keyword evidence="10 20" id="KW-0285">Flavoprotein</keyword>
<dbReference type="InterPro" id="IPR016166">
    <property type="entry name" value="FAD-bd_PCMH"/>
</dbReference>
<dbReference type="InterPro" id="IPR016169">
    <property type="entry name" value="FAD-bd_PCMH_sub2"/>
</dbReference>
<dbReference type="InterPro" id="IPR036318">
    <property type="entry name" value="FAD-bd_PCMH-like_sf"/>
</dbReference>
<dbReference type="PANTHER" id="PTHR21071:SF4">
    <property type="entry name" value="UDP-N-ACETYLENOLPYRUVOYLGLUCOSAMINE REDUCTASE"/>
    <property type="match status" value="1"/>
</dbReference>
<keyword evidence="9 20" id="KW-0132">Cell division</keyword>
<keyword evidence="15 20" id="KW-0560">Oxidoreductase</keyword>
<dbReference type="SUPFAM" id="SSF56194">
    <property type="entry name" value="Uridine diphospho-N-Acetylenolpyruvylglucosamine reductase, MurB, C-terminal domain"/>
    <property type="match status" value="1"/>
</dbReference>
<dbReference type="NCBIfam" id="TIGR00179">
    <property type="entry name" value="murB"/>
    <property type="match status" value="1"/>
</dbReference>
<dbReference type="RefSeq" id="WP_382415940.1">
    <property type="nucleotide sequence ID" value="NZ_AP031500.1"/>
</dbReference>
<comment type="cofactor">
    <cofactor evidence="1 20">
        <name>FAD</name>
        <dbReference type="ChEBI" id="CHEBI:57692"/>
    </cofactor>
</comment>
<dbReference type="Pfam" id="PF02873">
    <property type="entry name" value="MurB_C"/>
    <property type="match status" value="1"/>
</dbReference>
<dbReference type="HAMAP" id="MF_00037">
    <property type="entry name" value="MurB"/>
    <property type="match status" value="1"/>
</dbReference>
<dbReference type="InterPro" id="IPR016167">
    <property type="entry name" value="FAD-bd_PCMH_sub1"/>
</dbReference>
<feature type="active site" evidence="20">
    <location>
        <position position="165"/>
    </location>
</feature>
<sequence>MALFLPEFDLQRLNTLAIPARAQFYVAVTSSEEVLEALSFAAERQLPVLPLGGGSNIVLAGDYPGLVMHIKLHGIELVDEDETSVWVRAAAGENWHKFVQHCLVMGCYGLENLSLIPGSVGAAPIQNIGAYGVEVKDRVTELSAIDIRSGLPVTFTAESCNFAYRDSVFKHSAQDRYIITSVTFKLDRAANLVLEYPSLRQRLQLAAPKNSDIADVTPITPEQVAAAVIAVRQEKLPNPVDTPNAGSFFKNPIVDAAQFARLRKRFADIIAYPQADGTVKLAAGWLIDRAGWRGYRDGDVVVHAEQALVITNPGRGAGANVLALADKITQSVQERYGVRLELEPRVYPEMGSV</sequence>
<proteinExistence type="inferred from homology"/>
<dbReference type="EMBL" id="JBHRTL010000006">
    <property type="protein sequence ID" value="MFC3155297.1"/>
    <property type="molecule type" value="Genomic_DNA"/>
</dbReference>
<evidence type="ECO:0000256" key="11">
    <source>
        <dbReference type="ARBA" id="ARBA00022827"/>
    </source>
</evidence>
<keyword evidence="12 20" id="KW-0521">NADP</keyword>
<dbReference type="NCBIfam" id="NF000755">
    <property type="entry name" value="PRK00046.1"/>
    <property type="match status" value="1"/>
</dbReference>
<evidence type="ECO:0000256" key="8">
    <source>
        <dbReference type="ARBA" id="ARBA00022490"/>
    </source>
</evidence>
<protein>
    <recommendedName>
        <fullName evidence="7 20">UDP-N-acetylenolpyruvoylglucosamine reductase</fullName>
        <ecNumber evidence="6 20">1.3.1.98</ecNumber>
    </recommendedName>
    <alternativeName>
        <fullName evidence="18 20">UDP-N-acetylmuramate dehydrogenase</fullName>
    </alternativeName>
</protein>
<keyword evidence="23" id="KW-1185">Reference proteome</keyword>
<dbReference type="Gene3D" id="3.30.43.10">
    <property type="entry name" value="Uridine Diphospho-n-acetylenolpyruvylglucosamine Reductase, domain 2"/>
    <property type="match status" value="1"/>
</dbReference>
<keyword evidence="13 20" id="KW-0133">Cell shape</keyword>
<evidence type="ECO:0000256" key="15">
    <source>
        <dbReference type="ARBA" id="ARBA00023002"/>
    </source>
</evidence>
<evidence type="ECO:0000256" key="4">
    <source>
        <dbReference type="ARBA" id="ARBA00004752"/>
    </source>
</evidence>
<dbReference type="InterPro" id="IPR036635">
    <property type="entry name" value="MurB_C_sf"/>
</dbReference>
<evidence type="ECO:0000256" key="17">
    <source>
        <dbReference type="ARBA" id="ARBA00023316"/>
    </source>
</evidence>
<comment type="caution">
    <text evidence="22">The sequence shown here is derived from an EMBL/GenBank/DDBJ whole genome shotgun (WGS) entry which is preliminary data.</text>
</comment>
<dbReference type="GO" id="GO:0008762">
    <property type="term" value="F:UDP-N-acetylmuramate dehydrogenase activity"/>
    <property type="evidence" value="ECO:0007669"/>
    <property type="project" value="UniProtKB-EC"/>
</dbReference>
<keyword evidence="14 20" id="KW-0573">Peptidoglycan synthesis</keyword>
<dbReference type="Proteomes" id="UP001595548">
    <property type="component" value="Unassembled WGS sequence"/>
</dbReference>
<gene>
    <name evidence="20 22" type="primary">murB</name>
    <name evidence="22" type="ORF">ACFOEB_08805</name>
</gene>
<dbReference type="Pfam" id="PF01565">
    <property type="entry name" value="FAD_binding_4"/>
    <property type="match status" value="1"/>
</dbReference>
<evidence type="ECO:0000256" key="5">
    <source>
        <dbReference type="ARBA" id="ARBA00010485"/>
    </source>
</evidence>
<keyword evidence="8 20" id="KW-0963">Cytoplasm</keyword>
<evidence type="ECO:0000256" key="13">
    <source>
        <dbReference type="ARBA" id="ARBA00022960"/>
    </source>
</evidence>
<dbReference type="Gene3D" id="3.90.78.10">
    <property type="entry name" value="UDP-N-acetylenolpyruvoylglucosamine reductase, C-terminal domain"/>
    <property type="match status" value="1"/>
</dbReference>
<dbReference type="EC" id="1.3.1.98" evidence="6 20"/>
<evidence type="ECO:0000256" key="14">
    <source>
        <dbReference type="ARBA" id="ARBA00022984"/>
    </source>
</evidence>
<dbReference type="SUPFAM" id="SSF56176">
    <property type="entry name" value="FAD-binding/transporter-associated domain-like"/>
    <property type="match status" value="1"/>
</dbReference>
<evidence type="ECO:0000256" key="19">
    <source>
        <dbReference type="ARBA" id="ARBA00048914"/>
    </source>
</evidence>
<evidence type="ECO:0000313" key="22">
    <source>
        <dbReference type="EMBL" id="MFC3155297.1"/>
    </source>
</evidence>
<organism evidence="22 23">
    <name type="scientific">Gilvimarinus japonicus</name>
    <dbReference type="NCBI Taxonomy" id="1796469"/>
    <lineage>
        <taxon>Bacteria</taxon>
        <taxon>Pseudomonadati</taxon>
        <taxon>Pseudomonadota</taxon>
        <taxon>Gammaproteobacteria</taxon>
        <taxon>Cellvibrionales</taxon>
        <taxon>Cellvibrionaceae</taxon>
        <taxon>Gilvimarinus</taxon>
    </lineage>
</organism>
<evidence type="ECO:0000256" key="1">
    <source>
        <dbReference type="ARBA" id="ARBA00001974"/>
    </source>
</evidence>
<keyword evidence="17 20" id="KW-0961">Cell wall biogenesis/degradation</keyword>
<comment type="pathway">
    <text evidence="4 20">Cell wall biogenesis; peptidoglycan biosynthesis.</text>
</comment>
<dbReference type="InterPro" id="IPR006094">
    <property type="entry name" value="Oxid_FAD_bind_N"/>
</dbReference>
<evidence type="ECO:0000256" key="18">
    <source>
        <dbReference type="ARBA" id="ARBA00031026"/>
    </source>
</evidence>
<evidence type="ECO:0000256" key="10">
    <source>
        <dbReference type="ARBA" id="ARBA00022630"/>
    </source>
</evidence>
<evidence type="ECO:0000256" key="6">
    <source>
        <dbReference type="ARBA" id="ARBA00012518"/>
    </source>
</evidence>
<dbReference type="NCBIfam" id="NF010478">
    <property type="entry name" value="PRK13903.1"/>
    <property type="match status" value="1"/>
</dbReference>
<comment type="subcellular location">
    <subcellularLocation>
        <location evidence="3 20">Cytoplasm</location>
    </subcellularLocation>
</comment>
<dbReference type="InterPro" id="IPR003170">
    <property type="entry name" value="MurB"/>
</dbReference>
<dbReference type="InterPro" id="IPR011601">
    <property type="entry name" value="MurB_C"/>
</dbReference>
<reference evidence="23" key="1">
    <citation type="journal article" date="2019" name="Int. J. Syst. Evol. Microbiol.">
        <title>The Global Catalogue of Microorganisms (GCM) 10K type strain sequencing project: providing services to taxonomists for standard genome sequencing and annotation.</title>
        <authorList>
            <consortium name="The Broad Institute Genomics Platform"/>
            <consortium name="The Broad Institute Genome Sequencing Center for Infectious Disease"/>
            <person name="Wu L."/>
            <person name="Ma J."/>
        </authorList>
    </citation>
    <scope>NUCLEOTIDE SEQUENCE [LARGE SCALE GENOMIC DNA]</scope>
    <source>
        <strain evidence="23">KCTC 52141</strain>
    </source>
</reference>
<comment type="function">
    <text evidence="2 20">Cell wall formation.</text>
</comment>
<evidence type="ECO:0000256" key="2">
    <source>
        <dbReference type="ARBA" id="ARBA00003921"/>
    </source>
</evidence>